<feature type="region of interest" description="Disordered" evidence="1">
    <location>
        <begin position="42"/>
        <end position="102"/>
    </location>
</feature>
<comment type="caution">
    <text evidence="2">The sequence shown here is derived from an EMBL/GenBank/DDBJ whole genome shotgun (WGS) entry which is preliminary data.</text>
</comment>
<accession>A0AAV7QRV6</accession>
<dbReference type="AlphaFoldDB" id="A0AAV7QRV6"/>
<evidence type="ECO:0000313" key="2">
    <source>
        <dbReference type="EMBL" id="KAJ1142524.1"/>
    </source>
</evidence>
<dbReference type="EMBL" id="JANPWB010000010">
    <property type="protein sequence ID" value="KAJ1142524.1"/>
    <property type="molecule type" value="Genomic_DNA"/>
</dbReference>
<reference evidence="2" key="1">
    <citation type="journal article" date="2022" name="bioRxiv">
        <title>Sequencing and chromosome-scale assembly of the giantPleurodeles waltlgenome.</title>
        <authorList>
            <person name="Brown T."/>
            <person name="Elewa A."/>
            <person name="Iarovenko S."/>
            <person name="Subramanian E."/>
            <person name="Araus A.J."/>
            <person name="Petzold A."/>
            <person name="Susuki M."/>
            <person name="Suzuki K.-i.T."/>
            <person name="Hayashi T."/>
            <person name="Toyoda A."/>
            <person name="Oliveira C."/>
            <person name="Osipova E."/>
            <person name="Leigh N.D."/>
            <person name="Simon A."/>
            <person name="Yun M.H."/>
        </authorList>
    </citation>
    <scope>NUCLEOTIDE SEQUENCE</scope>
    <source>
        <strain evidence="2">20211129_DDA</strain>
        <tissue evidence="2">Liver</tissue>
    </source>
</reference>
<proteinExistence type="predicted"/>
<sequence length="102" mass="11809">MWRRTPVRFQELCLVDFASLLLQAGGRRVRGTHVQLLTAHVTTDRAQEQGNVRKEKVGPRETERQEERAREEREGAAERGCEERGSKAHKEREEKGSRAKKE</sequence>
<dbReference type="Proteomes" id="UP001066276">
    <property type="component" value="Chromosome 6"/>
</dbReference>
<protein>
    <submittedName>
        <fullName evidence="2">Uncharacterized protein</fullName>
    </submittedName>
</protein>
<name>A0AAV7QRV6_PLEWA</name>
<organism evidence="2 3">
    <name type="scientific">Pleurodeles waltl</name>
    <name type="common">Iberian ribbed newt</name>
    <dbReference type="NCBI Taxonomy" id="8319"/>
    <lineage>
        <taxon>Eukaryota</taxon>
        <taxon>Metazoa</taxon>
        <taxon>Chordata</taxon>
        <taxon>Craniata</taxon>
        <taxon>Vertebrata</taxon>
        <taxon>Euteleostomi</taxon>
        <taxon>Amphibia</taxon>
        <taxon>Batrachia</taxon>
        <taxon>Caudata</taxon>
        <taxon>Salamandroidea</taxon>
        <taxon>Salamandridae</taxon>
        <taxon>Pleurodelinae</taxon>
        <taxon>Pleurodeles</taxon>
    </lineage>
</organism>
<evidence type="ECO:0000256" key="1">
    <source>
        <dbReference type="SAM" id="MobiDB-lite"/>
    </source>
</evidence>
<keyword evidence="3" id="KW-1185">Reference proteome</keyword>
<evidence type="ECO:0000313" key="3">
    <source>
        <dbReference type="Proteomes" id="UP001066276"/>
    </source>
</evidence>
<gene>
    <name evidence="2" type="ORF">NDU88_008838</name>
</gene>